<proteinExistence type="predicted"/>
<reference evidence="1 2" key="1">
    <citation type="submission" date="2018-11" db="EMBL/GenBank/DDBJ databases">
        <title>Chitinophaga lutea sp.nov., isolate from arsenic contaminated soil.</title>
        <authorList>
            <person name="Zong Y."/>
        </authorList>
    </citation>
    <scope>NUCLEOTIDE SEQUENCE [LARGE SCALE GENOMIC DNA]</scope>
    <source>
        <strain evidence="1 2">ZY74</strain>
    </source>
</reference>
<evidence type="ECO:0000313" key="1">
    <source>
        <dbReference type="EMBL" id="RPE12692.1"/>
    </source>
</evidence>
<dbReference type="AlphaFoldDB" id="A0A3N4PVN6"/>
<dbReference type="EMBL" id="RPDH01000001">
    <property type="protein sequence ID" value="RPE12692.1"/>
    <property type="molecule type" value="Genomic_DNA"/>
</dbReference>
<dbReference type="Proteomes" id="UP000278351">
    <property type="component" value="Unassembled WGS sequence"/>
</dbReference>
<organism evidence="1 2">
    <name type="scientific">Chitinophaga lutea</name>
    <dbReference type="NCBI Taxonomy" id="2488634"/>
    <lineage>
        <taxon>Bacteria</taxon>
        <taxon>Pseudomonadati</taxon>
        <taxon>Bacteroidota</taxon>
        <taxon>Chitinophagia</taxon>
        <taxon>Chitinophagales</taxon>
        <taxon>Chitinophagaceae</taxon>
        <taxon>Chitinophaga</taxon>
    </lineage>
</organism>
<dbReference type="SUPFAM" id="SSF47781">
    <property type="entry name" value="RuvA domain 2-like"/>
    <property type="match status" value="1"/>
</dbReference>
<gene>
    <name evidence="1" type="ORF">EGT74_03865</name>
</gene>
<sequence>MHTDAAVSRGRQFFQRISGIQESRRDGGCAASRSRIVYGAAFPVEGNERVRAGVRHAGVCRRVGVQVVAVRFPFVPGAAGGTGVCPAAGRTVAGCGVPELPGAGAGGGAGACLETDEGIKGGAALLRAGWSIRRLHGIGVLSAGARLAAGGGMAERSAAAAVYAGTVPLPAGRCFMAAGRVFRRAAHAIRRCGIQGRAFAGGRYGELSFVVGHYTRGDAGMGTGIGRMGRKGIQQREHRLIVSGSIRFDHLIPGRMKCGRTSYGRLQWLIFLLLCSHSLQAQHEEQLEQLPEQEHAQLENDETFQEREARTVRQLNLNTADAASLHALGLLSGMQVEQFLAYRQLLGPLISLYELQAVPGFDLPLIQTLLPYVRAGNDLEPVYHLKDYLRRGKHVLLLRYGRPLGNGDRMKNNYSGSADKLMLRYRYQFLPHLSWGVVMEKDAGEQFFRGAQRQGFDHYGAHLFLRRPGRLKALALGDFTVNMGQGLIQWHGLSFGKSANVVQLRREGEVLRPYASAGEFYYYRGAGLTLKTGRLEWTAFLSRRSLDMADSSGSLTSSGYHRNAAEVAKRGAVLQYTAGAVSKWLLPQGHVALNVLAHRFSKPFIKDGAPYRLFGADGHTFVNAGIDYAATWRNVHFFGEAAVNKNREYAVLQGLLAALHRNVDAGFVFRHEARGYQAFYANAFGEQPAAGNESGLYAALHIRVNSRWQIAAYADVFRFPWLRYRIHAPTQGYDALAALSWQPDKHTAVQIRYQYKQPATVDSLIPAQQFRCQFTMPVVARAISWKCRVQAAPAAWLVHQQFEARWRQWRVGAGYTWFETGGEKAVYLAGQGFPGDNALARYAGTGWNAQLLVQCRLGGAFTAWCRWQYAPGSNSLQLQLQCGF</sequence>
<comment type="caution">
    <text evidence="1">The sequence shown here is derived from an EMBL/GenBank/DDBJ whole genome shotgun (WGS) entry which is preliminary data.</text>
</comment>
<name>A0A3N4PVN6_9BACT</name>
<dbReference type="InterPro" id="IPR010994">
    <property type="entry name" value="RuvA_2-like"/>
</dbReference>
<keyword evidence="2" id="KW-1185">Reference proteome</keyword>
<protein>
    <submittedName>
        <fullName evidence="1">Helix-hairpin-helix domain-containing protein</fullName>
    </submittedName>
</protein>
<accession>A0A3N4PVN6</accession>
<evidence type="ECO:0000313" key="2">
    <source>
        <dbReference type="Proteomes" id="UP000278351"/>
    </source>
</evidence>